<feature type="compositionally biased region" description="Basic and acidic residues" evidence="1">
    <location>
        <begin position="21"/>
        <end position="33"/>
    </location>
</feature>
<comment type="caution">
    <text evidence="2">The sequence shown here is derived from an EMBL/GenBank/DDBJ whole genome shotgun (WGS) entry which is preliminary data.</text>
</comment>
<keyword evidence="3" id="KW-1185">Reference proteome</keyword>
<dbReference type="Gene3D" id="1.20.5.170">
    <property type="match status" value="1"/>
</dbReference>
<evidence type="ECO:0000313" key="3">
    <source>
        <dbReference type="Proteomes" id="UP000700596"/>
    </source>
</evidence>
<feature type="compositionally biased region" description="Low complexity" evidence="1">
    <location>
        <begin position="1"/>
        <end position="14"/>
    </location>
</feature>
<sequence length="282" mass="31020">MSSPSSISSNNAEPSHGKKRVSAEHTLNRVRENQRRHRARRKDYIETLEQRLADTERQLEEAKSEIERLRAGRNDDQWSFNIGVMVQAPIFAPNPNTPVSGMVQEVEENLGTMEVLQNVAYDFAQQAPVQQYNPLDADISSAIILTPPPEVHIATPEPSGPPPCCIEEQLSSPSPAVGSSAPDPECVSCKTRPPPAPTESTTLCSQAYVLIAQQNFRGIDPATIRTWLFQGFRRAQRKGEGCRVENTALMSLLDFISGCEERVGVPCGHQNSHDAGTGDCLF</sequence>
<dbReference type="EMBL" id="JAGMWT010000010">
    <property type="protein sequence ID" value="KAH7120931.1"/>
    <property type="molecule type" value="Genomic_DNA"/>
</dbReference>
<dbReference type="Proteomes" id="UP000700596">
    <property type="component" value="Unassembled WGS sequence"/>
</dbReference>
<evidence type="ECO:0000256" key="1">
    <source>
        <dbReference type="SAM" id="MobiDB-lite"/>
    </source>
</evidence>
<dbReference type="InterPro" id="IPR046347">
    <property type="entry name" value="bZIP_sf"/>
</dbReference>
<accession>A0A9P9IHL8</accession>
<gene>
    <name evidence="2" type="ORF">B0J11DRAFT_52452</name>
</gene>
<organism evidence="2 3">
    <name type="scientific">Dendryphion nanum</name>
    <dbReference type="NCBI Taxonomy" id="256645"/>
    <lineage>
        <taxon>Eukaryota</taxon>
        <taxon>Fungi</taxon>
        <taxon>Dikarya</taxon>
        <taxon>Ascomycota</taxon>
        <taxon>Pezizomycotina</taxon>
        <taxon>Dothideomycetes</taxon>
        <taxon>Pleosporomycetidae</taxon>
        <taxon>Pleosporales</taxon>
        <taxon>Torulaceae</taxon>
        <taxon>Dendryphion</taxon>
    </lineage>
</organism>
<dbReference type="GO" id="GO:0003700">
    <property type="term" value="F:DNA-binding transcription factor activity"/>
    <property type="evidence" value="ECO:0007669"/>
    <property type="project" value="InterPro"/>
</dbReference>
<proteinExistence type="predicted"/>
<evidence type="ECO:0008006" key="4">
    <source>
        <dbReference type="Google" id="ProtNLM"/>
    </source>
</evidence>
<reference evidence="2" key="1">
    <citation type="journal article" date="2021" name="Nat. Commun.">
        <title>Genetic determinants of endophytism in the Arabidopsis root mycobiome.</title>
        <authorList>
            <person name="Mesny F."/>
            <person name="Miyauchi S."/>
            <person name="Thiergart T."/>
            <person name="Pickel B."/>
            <person name="Atanasova L."/>
            <person name="Karlsson M."/>
            <person name="Huettel B."/>
            <person name="Barry K.W."/>
            <person name="Haridas S."/>
            <person name="Chen C."/>
            <person name="Bauer D."/>
            <person name="Andreopoulos W."/>
            <person name="Pangilinan J."/>
            <person name="LaButti K."/>
            <person name="Riley R."/>
            <person name="Lipzen A."/>
            <person name="Clum A."/>
            <person name="Drula E."/>
            <person name="Henrissat B."/>
            <person name="Kohler A."/>
            <person name="Grigoriev I.V."/>
            <person name="Martin F.M."/>
            <person name="Hacquard S."/>
        </authorList>
    </citation>
    <scope>NUCLEOTIDE SEQUENCE</scope>
    <source>
        <strain evidence="2">MPI-CAGE-CH-0243</strain>
    </source>
</reference>
<protein>
    <recommendedName>
        <fullName evidence="4">BZIP domain-containing protein</fullName>
    </recommendedName>
</protein>
<dbReference type="OrthoDB" id="4505928at2759"/>
<dbReference type="SUPFAM" id="SSF57959">
    <property type="entry name" value="Leucine zipper domain"/>
    <property type="match status" value="1"/>
</dbReference>
<feature type="region of interest" description="Disordered" evidence="1">
    <location>
        <begin position="1"/>
        <end position="42"/>
    </location>
</feature>
<name>A0A9P9IHL8_9PLEO</name>
<dbReference type="AlphaFoldDB" id="A0A9P9IHL8"/>
<dbReference type="PANTHER" id="PTHR42070:SF1">
    <property type="entry name" value="FILAMENT ASSOCIATED PROTEIN, PUTATIVE (AFU_ORTHOLOGUE AFUA_8G06630)-RELATED"/>
    <property type="match status" value="1"/>
</dbReference>
<dbReference type="PANTHER" id="PTHR42070">
    <property type="entry name" value="FILAMENT ASSOCIATED PROTEIN, PUTATIVE (AFU_ORTHOLOGUE AFUA_8G06630)-RELATED"/>
    <property type="match status" value="1"/>
</dbReference>
<dbReference type="CDD" id="cd14688">
    <property type="entry name" value="bZIP_YAP"/>
    <property type="match status" value="1"/>
</dbReference>
<evidence type="ECO:0000313" key="2">
    <source>
        <dbReference type="EMBL" id="KAH7120931.1"/>
    </source>
</evidence>